<comment type="cofactor">
    <cofactor evidence="1 4">
        <name>a divalent metal cation</name>
        <dbReference type="ChEBI" id="CHEBI:60240"/>
    </cofactor>
</comment>
<dbReference type="NCBIfam" id="TIGR00172">
    <property type="entry name" value="maf"/>
    <property type="match status" value="1"/>
</dbReference>
<dbReference type="Proteomes" id="UP001157133">
    <property type="component" value="Unassembled WGS sequence"/>
</dbReference>
<keyword evidence="3 4" id="KW-0546">Nucleotide metabolism</keyword>
<comment type="caution">
    <text evidence="4">Lacks conserved residue(s) required for the propagation of feature annotation.</text>
</comment>
<dbReference type="RefSeq" id="WP_284208767.1">
    <property type="nucleotide sequence ID" value="NZ_BSSU01000014.1"/>
</dbReference>
<evidence type="ECO:0000313" key="5">
    <source>
        <dbReference type="EMBL" id="GLX83345.1"/>
    </source>
</evidence>
<dbReference type="SUPFAM" id="SSF52972">
    <property type="entry name" value="ITPase-like"/>
    <property type="match status" value="1"/>
</dbReference>
<dbReference type="PANTHER" id="PTHR43213">
    <property type="entry name" value="BIFUNCTIONAL DTTP/UTP PYROPHOSPHATASE/METHYLTRANSFERASE PROTEIN-RELATED"/>
    <property type="match status" value="1"/>
</dbReference>
<accession>A0ABQ6H7Y2</accession>
<feature type="active site" description="Proton acceptor" evidence="4">
    <location>
        <position position="72"/>
    </location>
</feature>
<dbReference type="PANTHER" id="PTHR43213:SF5">
    <property type="entry name" value="BIFUNCTIONAL DTTP_UTP PYROPHOSPHATASE_METHYLTRANSFERASE PROTEIN-RELATED"/>
    <property type="match status" value="1"/>
</dbReference>
<keyword evidence="6" id="KW-1185">Reference proteome</keyword>
<comment type="function">
    <text evidence="4">Nucleoside triphosphate pyrophosphatase that hydrolyzes dTTP and UTP. May have a dual role in cell division arrest and in preventing the incorporation of modified nucleotides into cellular nucleic acids.</text>
</comment>
<dbReference type="Pfam" id="PF02545">
    <property type="entry name" value="Maf"/>
    <property type="match status" value="1"/>
</dbReference>
<evidence type="ECO:0000256" key="3">
    <source>
        <dbReference type="ARBA" id="ARBA00023080"/>
    </source>
</evidence>
<proteinExistence type="inferred from homology"/>
<comment type="catalytic activity">
    <reaction evidence="4">
        <text>UTP + H2O = UMP + diphosphate + H(+)</text>
        <dbReference type="Rhea" id="RHEA:29395"/>
        <dbReference type="ChEBI" id="CHEBI:15377"/>
        <dbReference type="ChEBI" id="CHEBI:15378"/>
        <dbReference type="ChEBI" id="CHEBI:33019"/>
        <dbReference type="ChEBI" id="CHEBI:46398"/>
        <dbReference type="ChEBI" id="CHEBI:57865"/>
        <dbReference type="EC" id="3.6.1.9"/>
    </reaction>
</comment>
<feature type="site" description="Important for substrate specificity" evidence="4">
    <location>
        <position position="16"/>
    </location>
</feature>
<comment type="subcellular location">
    <subcellularLocation>
        <location evidence="4">Cytoplasm</location>
    </subcellularLocation>
</comment>
<evidence type="ECO:0000256" key="1">
    <source>
        <dbReference type="ARBA" id="ARBA00001968"/>
    </source>
</evidence>
<feature type="site" description="Important for substrate specificity" evidence="4">
    <location>
        <position position="155"/>
    </location>
</feature>
<dbReference type="InterPro" id="IPR003697">
    <property type="entry name" value="Maf-like"/>
</dbReference>
<dbReference type="EMBL" id="BSSU01000014">
    <property type="protein sequence ID" value="GLX83345.1"/>
    <property type="molecule type" value="Genomic_DNA"/>
</dbReference>
<dbReference type="PIRSF" id="PIRSF006305">
    <property type="entry name" value="Maf"/>
    <property type="match status" value="1"/>
</dbReference>
<evidence type="ECO:0000256" key="2">
    <source>
        <dbReference type="ARBA" id="ARBA00022801"/>
    </source>
</evidence>
<sequence length="196" mass="21427">MSSQEFNLLLASNSPRRKELLEQLGFSFTAIGSDIDESVKQHEDPITYVKRMAIEKAQKQNTKSNTIVLGSDTCVVCHNHILGKPTDFNEANAMLSMLSGNTHQVLTAIAVAQQDEVSVEVVTTNVTFKTLSQQEIMNYWQTDEPKDKAGSYGIQGIAGQFVTSIEGSYSAVVGLPLYETAQLLAKHGCPSPMTKN</sequence>
<dbReference type="InterPro" id="IPR029001">
    <property type="entry name" value="ITPase-like_fam"/>
</dbReference>
<keyword evidence="4" id="KW-0963">Cytoplasm</keyword>
<protein>
    <recommendedName>
        <fullName evidence="4">dTTP/UTP pyrophosphatase</fullName>
        <shortName evidence="4">dTTPase/UTPase</shortName>
        <ecNumber evidence="4">3.6.1.9</ecNumber>
    </recommendedName>
    <alternativeName>
        <fullName evidence="4">Nucleoside triphosphate pyrophosphatase</fullName>
    </alternativeName>
    <alternativeName>
        <fullName evidence="4">Nucleotide pyrophosphatase</fullName>
        <shortName evidence="4">Nucleotide PPase</shortName>
    </alternativeName>
</protein>
<evidence type="ECO:0000256" key="4">
    <source>
        <dbReference type="HAMAP-Rule" id="MF_00528"/>
    </source>
</evidence>
<organism evidence="5 6">
    <name type="scientific">Thalassotalea eurytherma</name>
    <dbReference type="NCBI Taxonomy" id="1144278"/>
    <lineage>
        <taxon>Bacteria</taxon>
        <taxon>Pseudomonadati</taxon>
        <taxon>Pseudomonadota</taxon>
        <taxon>Gammaproteobacteria</taxon>
        <taxon>Alteromonadales</taxon>
        <taxon>Colwelliaceae</taxon>
        <taxon>Thalassotalea</taxon>
    </lineage>
</organism>
<comment type="catalytic activity">
    <reaction evidence="4">
        <text>dTTP + H2O = dTMP + diphosphate + H(+)</text>
        <dbReference type="Rhea" id="RHEA:28534"/>
        <dbReference type="ChEBI" id="CHEBI:15377"/>
        <dbReference type="ChEBI" id="CHEBI:15378"/>
        <dbReference type="ChEBI" id="CHEBI:33019"/>
        <dbReference type="ChEBI" id="CHEBI:37568"/>
        <dbReference type="ChEBI" id="CHEBI:63528"/>
        <dbReference type="EC" id="3.6.1.9"/>
    </reaction>
</comment>
<evidence type="ECO:0000313" key="6">
    <source>
        <dbReference type="Proteomes" id="UP001157133"/>
    </source>
</evidence>
<comment type="similarity">
    <text evidence="4">Belongs to the Maf family. YhdE subfamily.</text>
</comment>
<reference evidence="5 6" key="1">
    <citation type="submission" date="2023-03" db="EMBL/GenBank/DDBJ databases">
        <title>Draft genome sequence of Thalassotalea eurytherma JCM 18482T.</title>
        <authorList>
            <person name="Sawabe T."/>
        </authorList>
    </citation>
    <scope>NUCLEOTIDE SEQUENCE [LARGE SCALE GENOMIC DNA]</scope>
    <source>
        <strain evidence="5 6">JCM 18482</strain>
    </source>
</reference>
<dbReference type="Gene3D" id="3.90.950.10">
    <property type="match status" value="1"/>
</dbReference>
<gene>
    <name evidence="5" type="ORF">theurythT_27970</name>
</gene>
<dbReference type="EC" id="3.6.1.9" evidence="4"/>
<keyword evidence="2 4" id="KW-0378">Hydrolase</keyword>
<feature type="site" description="Important for substrate specificity" evidence="4">
    <location>
        <position position="73"/>
    </location>
</feature>
<dbReference type="HAMAP" id="MF_00528">
    <property type="entry name" value="Maf"/>
    <property type="match status" value="1"/>
</dbReference>
<comment type="caution">
    <text evidence="5">The sequence shown here is derived from an EMBL/GenBank/DDBJ whole genome shotgun (WGS) entry which is preliminary data.</text>
</comment>
<dbReference type="CDD" id="cd00555">
    <property type="entry name" value="Maf"/>
    <property type="match status" value="1"/>
</dbReference>
<name>A0ABQ6H7Y2_9GAMM</name>